<evidence type="ECO:0000313" key="3">
    <source>
        <dbReference type="Proteomes" id="UP000199569"/>
    </source>
</evidence>
<dbReference type="GO" id="GO:0005737">
    <property type="term" value="C:cytoplasm"/>
    <property type="evidence" value="ECO:0007669"/>
    <property type="project" value="InterPro"/>
</dbReference>
<evidence type="ECO:0000313" key="2">
    <source>
        <dbReference type="EMBL" id="SCY21936.1"/>
    </source>
</evidence>
<dbReference type="OrthoDB" id="5113885at2"/>
<dbReference type="Gene3D" id="2.40.33.40">
    <property type="entry name" value="Phosphotransferase system, glucitol/sorbitol-specific IIA component"/>
    <property type="match status" value="1"/>
</dbReference>
<dbReference type="GO" id="GO:0008982">
    <property type="term" value="F:protein-N(PI)-phosphohistidine-sugar phosphotransferase activity"/>
    <property type="evidence" value="ECO:0007669"/>
    <property type="project" value="InterPro"/>
</dbReference>
<feature type="modified residue" description="Phosphohistidine; by HPr" evidence="1">
    <location>
        <position position="43"/>
    </location>
</feature>
<dbReference type="InterPro" id="IPR036665">
    <property type="entry name" value="PTS_IIA_glucitol/sorbitol_sf"/>
</dbReference>
<dbReference type="PANTHER" id="PTHR40398:SF1">
    <property type="entry name" value="PTS SYSTEM GLUCITOL_SORBITOL-SPECIFIC EIIA COMPONENT"/>
    <property type="match status" value="1"/>
</dbReference>
<gene>
    <name evidence="2" type="ORF">SAMN02927923_00880</name>
</gene>
<dbReference type="PANTHER" id="PTHR40398">
    <property type="entry name" value="PTS SYSTEM GLUCITOL/SORBITOL-SPECIFIC EIIA COMPONENT"/>
    <property type="match status" value="1"/>
</dbReference>
<keyword evidence="3" id="KW-1185">Reference proteome</keyword>
<dbReference type="SUPFAM" id="SSF141530">
    <property type="entry name" value="PTSIIA/GutA-like"/>
    <property type="match status" value="1"/>
</dbReference>
<dbReference type="EMBL" id="FMVJ01000003">
    <property type="protein sequence ID" value="SCY21936.1"/>
    <property type="molecule type" value="Genomic_DNA"/>
</dbReference>
<dbReference type="GO" id="GO:0009401">
    <property type="term" value="P:phosphoenolpyruvate-dependent sugar phosphotransferase system"/>
    <property type="evidence" value="ECO:0007669"/>
    <property type="project" value="InterPro"/>
</dbReference>
<dbReference type="InterPro" id="IPR004716">
    <property type="entry name" value="PTS_IIA_glucitol/sorbitol-sp"/>
</dbReference>
<reference evidence="2 3" key="1">
    <citation type="submission" date="2016-10" db="EMBL/GenBank/DDBJ databases">
        <authorList>
            <person name="de Groot N.N."/>
        </authorList>
    </citation>
    <scope>NUCLEOTIDE SEQUENCE [LARGE SCALE GENOMIC DNA]</scope>
    <source>
        <strain evidence="2 3">CGMCC 1.7666</strain>
    </source>
</reference>
<name>A0A1G5E4M9_9HYPH</name>
<dbReference type="AlphaFoldDB" id="A0A1G5E4M9"/>
<organism evidence="2 3">
    <name type="scientific">Microvirga guangxiensis</name>
    <dbReference type="NCBI Taxonomy" id="549386"/>
    <lineage>
        <taxon>Bacteria</taxon>
        <taxon>Pseudomonadati</taxon>
        <taxon>Pseudomonadota</taxon>
        <taxon>Alphaproteobacteria</taxon>
        <taxon>Hyphomicrobiales</taxon>
        <taxon>Methylobacteriaceae</taxon>
        <taxon>Microvirga</taxon>
    </lineage>
</organism>
<dbReference type="RefSeq" id="WP_091130692.1">
    <property type="nucleotide sequence ID" value="NZ_FMVJ01000003.1"/>
</dbReference>
<dbReference type="Pfam" id="PF03829">
    <property type="entry name" value="PTSIIA_gutA"/>
    <property type="match status" value="1"/>
</dbReference>
<sequence>MTVFYQTKITDVGSEVPELIEGGVLILYAAGAPPELAEVSVLHDVQAGPTADEPPVGAVLRIGNVSAKLTAVGELAWKKVADMGHVVINFDGAETAGRPGELCASPVDAATLLGALASGAEIVIETAA</sequence>
<dbReference type="PROSITE" id="PS51097">
    <property type="entry name" value="PTS_EIIA_TYPE_5"/>
    <property type="match status" value="1"/>
</dbReference>
<proteinExistence type="predicted"/>
<dbReference type="GO" id="GO:0016301">
    <property type="term" value="F:kinase activity"/>
    <property type="evidence" value="ECO:0007669"/>
    <property type="project" value="TreeGrafter"/>
</dbReference>
<protein>
    <submittedName>
        <fullName evidence="2">PTS system, glucitol/sorbitol-specific IIA component</fullName>
    </submittedName>
</protein>
<dbReference type="Proteomes" id="UP000199569">
    <property type="component" value="Unassembled WGS sequence"/>
</dbReference>
<evidence type="ECO:0000256" key="1">
    <source>
        <dbReference type="PROSITE-ProRule" id="PRU00420"/>
    </source>
</evidence>
<accession>A0A1G5E4M9</accession>
<dbReference type="STRING" id="549386.SAMN02927923_00880"/>